<feature type="region of interest" description="Disordered" evidence="9">
    <location>
        <begin position="38"/>
        <end position="81"/>
    </location>
</feature>
<feature type="active site" evidence="7">
    <location>
        <position position="160"/>
    </location>
</feature>
<dbReference type="InterPro" id="IPR023612">
    <property type="entry name" value="Peptidase_M4"/>
</dbReference>
<organism evidence="12 13">
    <name type="scientific">Mumia zhuanghuii</name>
    <dbReference type="NCBI Taxonomy" id="2585211"/>
    <lineage>
        <taxon>Bacteria</taxon>
        <taxon>Bacillati</taxon>
        <taxon>Actinomycetota</taxon>
        <taxon>Actinomycetes</taxon>
        <taxon>Propionibacteriales</taxon>
        <taxon>Nocardioidaceae</taxon>
        <taxon>Mumia</taxon>
    </lineage>
</organism>
<dbReference type="InterPro" id="IPR049457">
    <property type="entry name" value="Emfourin"/>
</dbReference>
<dbReference type="GO" id="GO:0046872">
    <property type="term" value="F:metal ion binding"/>
    <property type="evidence" value="ECO:0007669"/>
    <property type="project" value="UniProtKB-UniRule"/>
</dbReference>
<dbReference type="CDD" id="cd09597">
    <property type="entry name" value="M4_TLP"/>
    <property type="match status" value="1"/>
</dbReference>
<comment type="similarity">
    <text evidence="1 8">Belongs to the peptidase M4 family.</text>
</comment>
<evidence type="ECO:0000259" key="10">
    <source>
        <dbReference type="Pfam" id="PF01447"/>
    </source>
</evidence>
<keyword evidence="5 8" id="KW-0862">Zinc</keyword>
<evidence type="ECO:0000313" key="12">
    <source>
        <dbReference type="EMBL" id="KAA1422343.1"/>
    </source>
</evidence>
<dbReference type="Pfam" id="PF20242">
    <property type="entry name" value="Emfourin"/>
    <property type="match status" value="1"/>
</dbReference>
<dbReference type="GO" id="GO:0005576">
    <property type="term" value="C:extracellular region"/>
    <property type="evidence" value="ECO:0007669"/>
    <property type="project" value="UniProtKB-SubCell"/>
</dbReference>
<evidence type="ECO:0000256" key="7">
    <source>
        <dbReference type="PIRSR" id="PIRSR623612-1"/>
    </source>
</evidence>
<keyword evidence="3" id="KW-0479">Metal-binding</keyword>
<keyword evidence="6 8" id="KW-0482">Metalloprotease</keyword>
<dbReference type="SUPFAM" id="SSF55486">
    <property type="entry name" value="Metalloproteases ('zincins'), catalytic domain"/>
    <property type="match status" value="1"/>
</dbReference>
<feature type="domain" description="Peptidase M4 C-terminal" evidence="11">
    <location>
        <begin position="170"/>
        <end position="337"/>
    </location>
</feature>
<comment type="function">
    <text evidence="8">Extracellular zinc metalloprotease.</text>
</comment>
<comment type="cofactor">
    <cofactor evidence="8">
        <name>Zn(2+)</name>
        <dbReference type="ChEBI" id="CHEBI:29105"/>
    </cofactor>
</comment>
<evidence type="ECO:0000256" key="8">
    <source>
        <dbReference type="RuleBase" id="RU366073"/>
    </source>
</evidence>
<dbReference type="GO" id="GO:0004222">
    <property type="term" value="F:metalloendopeptidase activity"/>
    <property type="evidence" value="ECO:0007669"/>
    <property type="project" value="UniProtKB-UniRule"/>
</dbReference>
<keyword evidence="2 8" id="KW-0645">Protease</keyword>
<evidence type="ECO:0000256" key="3">
    <source>
        <dbReference type="ARBA" id="ARBA00022723"/>
    </source>
</evidence>
<dbReference type="AlphaFoldDB" id="A0A5Q6RWH5"/>
<protein>
    <recommendedName>
        <fullName evidence="8">Neutral metalloproteinase</fullName>
        <ecNumber evidence="8">3.4.24.-</ecNumber>
    </recommendedName>
</protein>
<dbReference type="OrthoDB" id="291295at2"/>
<reference evidence="12 13" key="1">
    <citation type="submission" date="2019-09" db="EMBL/GenBank/DDBJ databases">
        <title>Mumia zhuanghuii sp. nov. isolated from the intestinal contents of plateau pika (Ochotona curzoniae) in the Qinghai-Tibet plateau of China.</title>
        <authorList>
            <person name="Tian Z."/>
        </authorList>
    </citation>
    <scope>NUCLEOTIDE SEQUENCE [LARGE SCALE GENOMIC DNA]</scope>
    <source>
        <strain evidence="13">350</strain>
    </source>
</reference>
<dbReference type="Pfam" id="PF01447">
    <property type="entry name" value="Peptidase_M4"/>
    <property type="match status" value="1"/>
</dbReference>
<proteinExistence type="inferred from homology"/>
<evidence type="ECO:0000256" key="9">
    <source>
        <dbReference type="SAM" id="MobiDB-lite"/>
    </source>
</evidence>
<sequence length="449" mass="47139">MSCQFVPPYLLERVADAGDDPYLTDRRGHTRALDAQLRERRATAPSALPQPTDADGTKTIYSAGGGTSLPGEKARGDADPPTGDVAVDEAYDSTGVVHELFHTVFGRSGIDGAGSPVTVTVHYGQEYDNAFWDGEQLVFGDGDGDVFERFTKPPDVNFHEFTHGVTQFTANLRYSGESGALNESMSDCFAAMALQRMLDQTAEEAEWLIGEGLFAPRINAVALRSMREPGTAYDDPVLGKDPQVGTMDDFVVTTADNGGVHINSGIPNRAFVLAALRIGGYSWERTGQIWYAALTGGAVGPATDFAGFAAATVAAATTLYGAEEAEAVRDAWTEVGVTPVRGAPGGGVAPSVSGRVVVSRSGGFAGISREAAVDLDEGPLGAEVAALLARTDFVGLQAPDEVPGGDRFTYTFSYEGAEITIAESALTPELEQVASLVLGRAQEGLSDTP</sequence>
<dbReference type="InterPro" id="IPR052759">
    <property type="entry name" value="Metalloprotease_M4"/>
</dbReference>
<name>A0A5Q6RWH5_9ACTN</name>
<keyword evidence="4 8" id="KW-0378">Hydrolase</keyword>
<evidence type="ECO:0000259" key="11">
    <source>
        <dbReference type="Pfam" id="PF02868"/>
    </source>
</evidence>
<feature type="domain" description="Peptidase M4" evidence="10">
    <location>
        <begin position="84"/>
        <end position="167"/>
    </location>
</feature>
<dbReference type="PRINTS" id="PR00730">
    <property type="entry name" value="THERMOLYSIN"/>
</dbReference>
<dbReference type="InterPro" id="IPR001570">
    <property type="entry name" value="Peptidase_M4_C_domain"/>
</dbReference>
<dbReference type="PANTHER" id="PTHR43579">
    <property type="match status" value="1"/>
</dbReference>
<evidence type="ECO:0000256" key="5">
    <source>
        <dbReference type="ARBA" id="ARBA00022833"/>
    </source>
</evidence>
<gene>
    <name evidence="12" type="ORF">FE697_014395</name>
</gene>
<evidence type="ECO:0000256" key="1">
    <source>
        <dbReference type="ARBA" id="ARBA00009388"/>
    </source>
</evidence>
<dbReference type="EMBL" id="VDFQ02000004">
    <property type="protein sequence ID" value="KAA1422343.1"/>
    <property type="molecule type" value="Genomic_DNA"/>
</dbReference>
<evidence type="ECO:0000256" key="6">
    <source>
        <dbReference type="ARBA" id="ARBA00023049"/>
    </source>
</evidence>
<dbReference type="PANTHER" id="PTHR43579:SF1">
    <property type="entry name" value="NEUTRAL METALLOPROTEINASE"/>
    <property type="match status" value="1"/>
</dbReference>
<accession>A0A5Q6RWH5</accession>
<keyword evidence="8" id="KW-0964">Secreted</keyword>
<feature type="active site" description="Proton donor" evidence="7">
    <location>
        <position position="261"/>
    </location>
</feature>
<evidence type="ECO:0000256" key="2">
    <source>
        <dbReference type="ARBA" id="ARBA00022670"/>
    </source>
</evidence>
<dbReference type="Pfam" id="PF02868">
    <property type="entry name" value="Peptidase_M4_C"/>
    <property type="match status" value="1"/>
</dbReference>
<dbReference type="Proteomes" id="UP000307768">
    <property type="component" value="Unassembled WGS sequence"/>
</dbReference>
<dbReference type="EC" id="3.4.24.-" evidence="8"/>
<dbReference type="RefSeq" id="WP_149770294.1">
    <property type="nucleotide sequence ID" value="NZ_VDFQ02000004.1"/>
</dbReference>
<dbReference type="GO" id="GO:0006508">
    <property type="term" value="P:proteolysis"/>
    <property type="evidence" value="ECO:0007669"/>
    <property type="project" value="UniProtKB-KW"/>
</dbReference>
<evidence type="ECO:0000313" key="13">
    <source>
        <dbReference type="Proteomes" id="UP000307768"/>
    </source>
</evidence>
<dbReference type="Gene3D" id="1.10.390.10">
    <property type="entry name" value="Neutral Protease Domain 2"/>
    <property type="match status" value="1"/>
</dbReference>
<dbReference type="InterPro" id="IPR027268">
    <property type="entry name" value="Peptidase_M4/M1_CTD_sf"/>
</dbReference>
<dbReference type="InterPro" id="IPR013856">
    <property type="entry name" value="Peptidase_M4_domain"/>
</dbReference>
<comment type="subcellular location">
    <subcellularLocation>
        <location evidence="8">Secreted</location>
    </subcellularLocation>
</comment>
<evidence type="ECO:0000256" key="4">
    <source>
        <dbReference type="ARBA" id="ARBA00022801"/>
    </source>
</evidence>
<dbReference type="Gene3D" id="3.10.170.10">
    <property type="match status" value="1"/>
</dbReference>
<comment type="caution">
    <text evidence="12">The sequence shown here is derived from an EMBL/GenBank/DDBJ whole genome shotgun (WGS) entry which is preliminary data.</text>
</comment>